<proteinExistence type="predicted"/>
<sequence>MTPGRRFISRDSLSLRWSLSLYMHFIDISNRWKWGANGSRMQPRSPSSYPPAFSSSTTSISNTTDSSTGF</sequence>
<dbReference type="AlphaFoldDB" id="A0A8A1L8R3"/>
<gene>
    <name evidence="2" type="primary">ALG8</name>
    <name evidence="2" type="ORF">I7I53_10503</name>
</gene>
<feature type="region of interest" description="Disordered" evidence="1">
    <location>
        <begin position="37"/>
        <end position="70"/>
    </location>
</feature>
<evidence type="ECO:0000256" key="1">
    <source>
        <dbReference type="SAM" id="MobiDB-lite"/>
    </source>
</evidence>
<dbReference type="GO" id="GO:0016740">
    <property type="term" value="F:transferase activity"/>
    <property type="evidence" value="ECO:0007669"/>
    <property type="project" value="UniProtKB-KW"/>
</dbReference>
<evidence type="ECO:0000313" key="3">
    <source>
        <dbReference type="Proteomes" id="UP000663419"/>
    </source>
</evidence>
<evidence type="ECO:0000313" key="2">
    <source>
        <dbReference type="EMBL" id="QSS49971.1"/>
    </source>
</evidence>
<protein>
    <submittedName>
        <fullName evidence="2">Glucosyltransferase Alg8</fullName>
    </submittedName>
</protein>
<reference evidence="2" key="1">
    <citation type="submission" date="2021-01" db="EMBL/GenBank/DDBJ databases">
        <title>Chromosome-level genome assembly of a human fungal pathogen reveals clustering of transcriptionally co-regulated genes.</title>
        <authorList>
            <person name="Voorhies M."/>
            <person name="Cohen S."/>
            <person name="Shea T.P."/>
            <person name="Petrus S."/>
            <person name="Munoz J.F."/>
            <person name="Poplawski S."/>
            <person name="Goldman W.E."/>
            <person name="Michael T."/>
            <person name="Cuomo C.A."/>
            <person name="Sil A."/>
            <person name="Beyhan S."/>
        </authorList>
    </citation>
    <scope>NUCLEOTIDE SEQUENCE</scope>
    <source>
        <strain evidence="2">H88</strain>
    </source>
</reference>
<name>A0A8A1L8R3_AJEC8</name>
<organism evidence="2 3">
    <name type="scientific">Ajellomyces capsulatus (strain H88)</name>
    <name type="common">Darling's disease fungus</name>
    <name type="synonym">Histoplasma capsulatum</name>
    <dbReference type="NCBI Taxonomy" id="544711"/>
    <lineage>
        <taxon>Eukaryota</taxon>
        <taxon>Fungi</taxon>
        <taxon>Dikarya</taxon>
        <taxon>Ascomycota</taxon>
        <taxon>Pezizomycotina</taxon>
        <taxon>Eurotiomycetes</taxon>
        <taxon>Eurotiomycetidae</taxon>
        <taxon>Onygenales</taxon>
        <taxon>Ajellomycetaceae</taxon>
        <taxon>Histoplasma</taxon>
    </lineage>
</organism>
<keyword evidence="2" id="KW-0808">Transferase</keyword>
<feature type="compositionally biased region" description="Low complexity" evidence="1">
    <location>
        <begin position="43"/>
        <end position="70"/>
    </location>
</feature>
<dbReference type="EMBL" id="CP069102">
    <property type="protein sequence ID" value="QSS49971.1"/>
    <property type="molecule type" value="Genomic_DNA"/>
</dbReference>
<dbReference type="VEuPathDB" id="FungiDB:I7I53_10503"/>
<dbReference type="Proteomes" id="UP000663419">
    <property type="component" value="Chromosome 1"/>
</dbReference>
<accession>A0A8A1L8R3</accession>